<evidence type="ECO:0000313" key="2">
    <source>
        <dbReference type="Proteomes" id="UP000593567"/>
    </source>
</evidence>
<dbReference type="AlphaFoldDB" id="A0A7J7K262"/>
<dbReference type="Proteomes" id="UP000593567">
    <property type="component" value="Unassembled WGS sequence"/>
</dbReference>
<comment type="caution">
    <text evidence="1">The sequence shown here is derived from an EMBL/GenBank/DDBJ whole genome shotgun (WGS) entry which is preliminary data.</text>
</comment>
<dbReference type="EMBL" id="VXIV02001484">
    <property type="protein sequence ID" value="KAF6032730.1"/>
    <property type="molecule type" value="Genomic_DNA"/>
</dbReference>
<keyword evidence="2" id="KW-1185">Reference proteome</keyword>
<evidence type="ECO:0000313" key="1">
    <source>
        <dbReference type="EMBL" id="KAF6032730.1"/>
    </source>
</evidence>
<proteinExistence type="predicted"/>
<organism evidence="1 2">
    <name type="scientific">Bugula neritina</name>
    <name type="common">Brown bryozoan</name>
    <name type="synonym">Sertularia neritina</name>
    <dbReference type="NCBI Taxonomy" id="10212"/>
    <lineage>
        <taxon>Eukaryota</taxon>
        <taxon>Metazoa</taxon>
        <taxon>Spiralia</taxon>
        <taxon>Lophotrochozoa</taxon>
        <taxon>Bryozoa</taxon>
        <taxon>Gymnolaemata</taxon>
        <taxon>Cheilostomatida</taxon>
        <taxon>Flustrina</taxon>
        <taxon>Buguloidea</taxon>
        <taxon>Bugulidae</taxon>
        <taxon>Bugula</taxon>
    </lineage>
</organism>
<accession>A0A7J7K262</accession>
<reference evidence="1" key="1">
    <citation type="submission" date="2020-06" db="EMBL/GenBank/DDBJ databases">
        <title>Draft genome of Bugula neritina, a colonial animal packing powerful symbionts and potential medicines.</title>
        <authorList>
            <person name="Rayko M."/>
        </authorList>
    </citation>
    <scope>NUCLEOTIDE SEQUENCE [LARGE SCALE GENOMIC DNA]</scope>
    <source>
        <strain evidence="1">Kwan_BN1</strain>
    </source>
</reference>
<name>A0A7J7K262_BUGNE</name>
<protein>
    <submittedName>
        <fullName evidence="1">Uncharacterized protein</fullName>
    </submittedName>
</protein>
<gene>
    <name evidence="1" type="ORF">EB796_008948</name>
</gene>
<sequence>MTVFFFCKFVYPSRQFADKHRSLFTRTAAGHSLTQISLKRWRLSSKQKRLPESRCCSPMYRILTSCYLTLCITRDTR</sequence>